<feature type="chain" id="PRO_5025462847" evidence="2">
    <location>
        <begin position="18"/>
        <end position="447"/>
    </location>
</feature>
<evidence type="ECO:0000256" key="2">
    <source>
        <dbReference type="SAM" id="SignalP"/>
    </source>
</evidence>
<name>A0A699ZA66_HAELA</name>
<dbReference type="AlphaFoldDB" id="A0A699ZA66"/>
<feature type="compositionally biased region" description="Polar residues" evidence="1">
    <location>
        <begin position="143"/>
        <end position="152"/>
    </location>
</feature>
<feature type="compositionally biased region" description="Basic and acidic residues" evidence="1">
    <location>
        <begin position="178"/>
        <end position="190"/>
    </location>
</feature>
<proteinExistence type="predicted"/>
<feature type="region of interest" description="Disordered" evidence="1">
    <location>
        <begin position="178"/>
        <end position="221"/>
    </location>
</feature>
<keyword evidence="3" id="KW-0418">Kinase</keyword>
<evidence type="ECO:0000313" key="3">
    <source>
        <dbReference type="EMBL" id="GFH19513.1"/>
    </source>
</evidence>
<sequence length="447" mass="48076">MASFWPWVAMYVAEVNAIRLVDLLEKIQTAPSLHSLAHVVTNELKCWFEWPLKEETEARLVLLSEDQVSALVLSQPVAVDRGASSLTRTKSQPVPITTGTTRAVTFAGLGTRADDVRLASRAAIPALRRIGEQSADLALSKSAPPSSNSACSHEQDEHAGTLLGQGMRAEAAAALHTDKDGYGGGHEKRQPTSSSPGLAEGAGGAASPVRRTASSLSARQSTEGRLLGTQMSLLNTLTRRCLVEGRLLWMRASDVHHMVRCIMAMMGSKLLFVADVMAALKKYGEPWKDIFLDQVRCVGRQQPATRRTGSAYTEHEPRGVGVALTCNVHDMVVRAQVANPVWVIAAPLASDGIHLGAIVWLSSSRSAVAAKHVFHEAHGSWLNPTMLASAAKTSLPPLLHSLADQLLLVTQQATQLRSHNSITAIDEVSWVARQVAERRVSGTQQSA</sequence>
<feature type="compositionally biased region" description="Polar residues" evidence="1">
    <location>
        <begin position="212"/>
        <end position="221"/>
    </location>
</feature>
<feature type="signal peptide" evidence="2">
    <location>
        <begin position="1"/>
        <end position="17"/>
    </location>
</feature>
<protein>
    <submittedName>
        <fullName evidence="3">Protein kinase domain-containing protein</fullName>
    </submittedName>
</protein>
<accession>A0A699ZA66</accession>
<dbReference type="GO" id="GO:0016301">
    <property type="term" value="F:kinase activity"/>
    <property type="evidence" value="ECO:0007669"/>
    <property type="project" value="UniProtKB-KW"/>
</dbReference>
<keyword evidence="4" id="KW-1185">Reference proteome</keyword>
<comment type="caution">
    <text evidence="3">The sequence shown here is derived from an EMBL/GenBank/DDBJ whole genome shotgun (WGS) entry which is preliminary data.</text>
</comment>
<evidence type="ECO:0000256" key="1">
    <source>
        <dbReference type="SAM" id="MobiDB-lite"/>
    </source>
</evidence>
<gene>
    <name evidence="3" type="ORF">HaLaN_16469</name>
</gene>
<reference evidence="3 4" key="1">
    <citation type="submission" date="2020-02" db="EMBL/GenBank/DDBJ databases">
        <title>Draft genome sequence of Haematococcus lacustris strain NIES-144.</title>
        <authorList>
            <person name="Morimoto D."/>
            <person name="Nakagawa S."/>
            <person name="Yoshida T."/>
            <person name="Sawayama S."/>
        </authorList>
    </citation>
    <scope>NUCLEOTIDE SEQUENCE [LARGE SCALE GENOMIC DNA]</scope>
    <source>
        <strain evidence="3 4">NIES-144</strain>
    </source>
</reference>
<dbReference type="EMBL" id="BLLF01001476">
    <property type="protein sequence ID" value="GFH19513.1"/>
    <property type="molecule type" value="Genomic_DNA"/>
</dbReference>
<keyword evidence="3" id="KW-0808">Transferase</keyword>
<keyword evidence="2" id="KW-0732">Signal</keyword>
<feature type="region of interest" description="Disordered" evidence="1">
    <location>
        <begin position="137"/>
        <end position="157"/>
    </location>
</feature>
<evidence type="ECO:0000313" key="4">
    <source>
        <dbReference type="Proteomes" id="UP000485058"/>
    </source>
</evidence>
<dbReference type="Proteomes" id="UP000485058">
    <property type="component" value="Unassembled WGS sequence"/>
</dbReference>
<organism evidence="3 4">
    <name type="scientific">Haematococcus lacustris</name>
    <name type="common">Green alga</name>
    <name type="synonym">Haematococcus pluvialis</name>
    <dbReference type="NCBI Taxonomy" id="44745"/>
    <lineage>
        <taxon>Eukaryota</taxon>
        <taxon>Viridiplantae</taxon>
        <taxon>Chlorophyta</taxon>
        <taxon>core chlorophytes</taxon>
        <taxon>Chlorophyceae</taxon>
        <taxon>CS clade</taxon>
        <taxon>Chlamydomonadales</taxon>
        <taxon>Haematococcaceae</taxon>
        <taxon>Haematococcus</taxon>
    </lineage>
</organism>